<dbReference type="CDD" id="cd06170">
    <property type="entry name" value="LuxR_C_like"/>
    <property type="match status" value="1"/>
</dbReference>
<organism evidence="3 4">
    <name type="scientific">Serratia fonticola</name>
    <dbReference type="NCBI Taxonomy" id="47917"/>
    <lineage>
        <taxon>Bacteria</taxon>
        <taxon>Pseudomonadati</taxon>
        <taxon>Pseudomonadota</taxon>
        <taxon>Gammaproteobacteria</taxon>
        <taxon>Enterobacterales</taxon>
        <taxon>Yersiniaceae</taxon>
        <taxon>Serratia</taxon>
    </lineage>
</organism>
<dbReference type="EMBL" id="CP054160">
    <property type="protein sequence ID" value="QKJ60782.1"/>
    <property type="molecule type" value="Genomic_DNA"/>
</dbReference>
<evidence type="ECO:0000259" key="2">
    <source>
        <dbReference type="PROSITE" id="PS50043"/>
    </source>
</evidence>
<evidence type="ECO:0000313" key="3">
    <source>
        <dbReference type="EMBL" id="QKJ60782.1"/>
    </source>
</evidence>
<dbReference type="PRINTS" id="PR00038">
    <property type="entry name" value="HTHLUXR"/>
</dbReference>
<protein>
    <submittedName>
        <fullName evidence="3">LuxR C-terminal-related transcriptional regulator</fullName>
    </submittedName>
</protein>
<dbReference type="Proteomes" id="UP000503464">
    <property type="component" value="Chromosome"/>
</dbReference>
<dbReference type="AlphaFoldDB" id="A0AAE7EKY1"/>
<dbReference type="Gene3D" id="3.40.50.2300">
    <property type="match status" value="1"/>
</dbReference>
<sequence>MTSIALMNNCPITVLGIKSVLAGLGASVNYSTSTTVELLAFLKKNTVSSVICDIPVVDNSATNTTSDFLSEVNELISDVIIFTSCTDRNEISPIIREYSCSIISSQEECGIIELQLDKALRGYETLSPKILTILNSKNKMELDDLNLLTIKERETLFHLLSGRSISQIAIDCSKSVKTISAHKIKIMRKLGVDNVTQLFSKIIRL</sequence>
<name>A0AAE7EKY1_SERFO</name>
<dbReference type="InterPro" id="IPR016032">
    <property type="entry name" value="Sig_transdc_resp-reg_C-effctor"/>
</dbReference>
<dbReference type="GO" id="GO:0003677">
    <property type="term" value="F:DNA binding"/>
    <property type="evidence" value="ECO:0007669"/>
    <property type="project" value="UniProtKB-KW"/>
</dbReference>
<reference evidence="4" key="1">
    <citation type="submission" date="2020-03" db="EMBL/GenBank/DDBJ databases">
        <title>Genome sequences of seven Enterobacteriaceae strains isolated from Canadian wastewater treatment facilities.</title>
        <authorList>
            <person name="Huang H."/>
            <person name="Chmara J.T."/>
            <person name="Duceppe M.-O."/>
        </authorList>
    </citation>
    <scope>NUCLEOTIDE SEQUENCE [LARGE SCALE GENOMIC DNA]</scope>
    <source>
        <strain evidence="4">Biosolid 3</strain>
    </source>
</reference>
<dbReference type="SMART" id="SM00421">
    <property type="entry name" value="HTH_LUXR"/>
    <property type="match status" value="1"/>
</dbReference>
<dbReference type="Pfam" id="PF00196">
    <property type="entry name" value="GerE"/>
    <property type="match status" value="1"/>
</dbReference>
<dbReference type="PROSITE" id="PS50043">
    <property type="entry name" value="HTH_LUXR_2"/>
    <property type="match status" value="1"/>
</dbReference>
<feature type="domain" description="HTH luxR-type" evidence="2">
    <location>
        <begin position="141"/>
        <end position="205"/>
    </location>
</feature>
<keyword evidence="1" id="KW-0238">DNA-binding</keyword>
<accession>A0AAE7EKY1</accession>
<dbReference type="InterPro" id="IPR000792">
    <property type="entry name" value="Tscrpt_reg_LuxR_C"/>
</dbReference>
<dbReference type="GO" id="GO:0006355">
    <property type="term" value="P:regulation of DNA-templated transcription"/>
    <property type="evidence" value="ECO:0007669"/>
    <property type="project" value="InterPro"/>
</dbReference>
<dbReference type="RefSeq" id="WP_173409915.1">
    <property type="nucleotide sequence ID" value="NZ_CP054160.3"/>
</dbReference>
<dbReference type="SUPFAM" id="SSF46894">
    <property type="entry name" value="C-terminal effector domain of the bipartite response regulators"/>
    <property type="match status" value="1"/>
</dbReference>
<evidence type="ECO:0000313" key="4">
    <source>
        <dbReference type="Proteomes" id="UP000503464"/>
    </source>
</evidence>
<proteinExistence type="predicted"/>
<evidence type="ECO:0000256" key="1">
    <source>
        <dbReference type="ARBA" id="ARBA00023125"/>
    </source>
</evidence>
<gene>
    <name evidence="3" type="ORF">G9399_23985</name>
</gene>